<dbReference type="GeneID" id="119718860"/>
<dbReference type="InterPro" id="IPR016024">
    <property type="entry name" value="ARM-type_fold"/>
</dbReference>
<feature type="region of interest" description="Disordered" evidence="3">
    <location>
        <begin position="1"/>
        <end position="33"/>
    </location>
</feature>
<feature type="compositionally biased region" description="Polar residues" evidence="3">
    <location>
        <begin position="723"/>
        <end position="741"/>
    </location>
</feature>
<feature type="compositionally biased region" description="Basic and acidic residues" evidence="3">
    <location>
        <begin position="702"/>
        <end position="717"/>
    </location>
</feature>
<evidence type="ECO:0000256" key="1">
    <source>
        <dbReference type="ARBA" id="ARBA00005462"/>
    </source>
</evidence>
<evidence type="ECO:0000256" key="2">
    <source>
        <dbReference type="ARBA" id="ARBA00022737"/>
    </source>
</evidence>
<protein>
    <submittedName>
        <fullName evidence="4">Uncharacterized protein</fullName>
    </submittedName>
</protein>
<dbReference type="PANTHER" id="PTHR47249">
    <property type="entry name" value="VACUOLAR PROTEIN 8"/>
    <property type="match status" value="1"/>
</dbReference>
<feature type="region of interest" description="Disordered" evidence="3">
    <location>
        <begin position="863"/>
        <end position="886"/>
    </location>
</feature>
<accession>A0A913Z0L4</accession>
<dbReference type="InterPro" id="IPR045156">
    <property type="entry name" value="Vac8"/>
</dbReference>
<evidence type="ECO:0000313" key="4">
    <source>
        <dbReference type="EnsemblMetazoa" id="XP_038044210.1"/>
    </source>
</evidence>
<dbReference type="SUPFAM" id="SSF48371">
    <property type="entry name" value="ARM repeat"/>
    <property type="match status" value="2"/>
</dbReference>
<dbReference type="GO" id="GO:0071562">
    <property type="term" value="P:nucleus-vacuole junction assembly"/>
    <property type="evidence" value="ECO:0007669"/>
    <property type="project" value="InterPro"/>
</dbReference>
<evidence type="ECO:0000313" key="5">
    <source>
        <dbReference type="Proteomes" id="UP000887568"/>
    </source>
</evidence>
<dbReference type="RefSeq" id="XP_038044210.1">
    <property type="nucleotide sequence ID" value="XM_038188282.1"/>
</dbReference>
<sequence length="1086" mass="121166">MDPPGAVEGRRLQKPPRPSTDHESLYRPKDSVSHENLQLRAIFDRLGEISLDPRPDASVNPHHSSSLTAKLNTRCSCGNVTELSPSRGHRYRNGTGPATSTKSSDSDSDSDDEAVSLVDVIGMLVAQERKGSARQHGAIKNLAACCHGDAISETHLHQLVRLTSTSTNQQVKQAAFLALRQAATDEQNAKALLQMNIVPQLLSLLQDKMEAASHSTAAAVLEKIVMHRKLADHWLERMITRGLSILIGSLSSANQAAETKTALGRLLSNLARFFEIAVLLLDHCMEDIMEMWLRYPAMKESLAELFSHLVQHTDHTVAGVLEHRVMEHVAVALKEENCAVQIKAADFFQALCSSDYGLSAFLDDGKLKGLLQVLRATNCRRLRELCITTLTRTFQRSSPNQLRDVTLHTEAAFSGDSSVEQEGAGRRQGKEEQGHLASRRKDASGRSKKGVRILISILVETIHKEAKISLDQSKKIKSVGFRPGVDLYKTLSDAVSCLCNMATMTVGSQRNRTSSHNARVSSVGSKGKVHKLNTDIILFMLHQGALCVLDLLNTYTLHLFPSTGVHYSQQQQRNVDVLHLQAMMKVWQMVSPPGLANPLPKPEELQFVKQLLECVHLFCRCSAELWNCKVEKDVQSQIEENHNWTKDLAAKEESPIGHYQYVKTVDQAFPTSYKIENITTHRQQENEIREQRMNMIHQRRMAWGDKKERKVSEEGLSSHHHQSSNIPSGDSQKFTNKTRPSSAKKHNLESEIKFDLRKSLFREQAKPVSSSKQREVPRIKKNVRTAGYTGKATPTLAKVEQEDQTAIGDEEKEVHKKLRTRLFQEGVYRTVGPWVTCEEPQIQAFAAECLRCIIQPLHPEETKQLRESAQARERQNRHKSRSEMAKTLAERDKILSQVLGQMSTGSADVVRDALGVKGQPDGEPAKTGKGTKLKTKPLSNPTNHKPACISDEPIGWQCSIHLLETSGSQILKGLTSECTETKRACLLLLYDLVDFGEIVIHMKLASLGVISQLMDFVRNNRQAQDLALLALMTLRHLVCDYRLKQIFCSEGGEALLTDLIKTSEGALLMHLHQCLRHITEGPGGIL</sequence>
<dbReference type="GO" id="GO:0043495">
    <property type="term" value="F:protein-membrane adaptor activity"/>
    <property type="evidence" value="ECO:0007669"/>
    <property type="project" value="InterPro"/>
</dbReference>
<feature type="region of interest" description="Disordered" evidence="3">
    <location>
        <begin position="700"/>
        <end position="749"/>
    </location>
</feature>
<organism evidence="4 5">
    <name type="scientific">Patiria miniata</name>
    <name type="common">Bat star</name>
    <name type="synonym">Asterina miniata</name>
    <dbReference type="NCBI Taxonomy" id="46514"/>
    <lineage>
        <taxon>Eukaryota</taxon>
        <taxon>Metazoa</taxon>
        <taxon>Echinodermata</taxon>
        <taxon>Eleutherozoa</taxon>
        <taxon>Asterozoa</taxon>
        <taxon>Asteroidea</taxon>
        <taxon>Valvatacea</taxon>
        <taxon>Valvatida</taxon>
        <taxon>Asterinidae</taxon>
        <taxon>Patiria</taxon>
    </lineage>
</organism>
<feature type="region of interest" description="Disordered" evidence="3">
    <location>
        <begin position="81"/>
        <end position="112"/>
    </location>
</feature>
<reference evidence="4" key="1">
    <citation type="submission" date="2022-11" db="UniProtKB">
        <authorList>
            <consortium name="EnsemblMetazoa"/>
        </authorList>
    </citation>
    <scope>IDENTIFICATION</scope>
</reference>
<dbReference type="OMA" id="WLEEMIV"/>
<dbReference type="Proteomes" id="UP000887568">
    <property type="component" value="Unplaced"/>
</dbReference>
<name>A0A913Z0L4_PATMI</name>
<feature type="compositionally biased region" description="Basic and acidic residues" evidence="3">
    <location>
        <begin position="423"/>
        <end position="445"/>
    </location>
</feature>
<comment type="similarity">
    <text evidence="1">Belongs to the beta-catenin family.</text>
</comment>
<keyword evidence="2" id="KW-0677">Repeat</keyword>
<feature type="compositionally biased region" description="Basic and acidic residues" evidence="3">
    <location>
        <begin position="19"/>
        <end position="33"/>
    </location>
</feature>
<keyword evidence="5" id="KW-1185">Reference proteome</keyword>
<dbReference type="EnsemblMetazoa" id="XM_038188281.1">
    <property type="protein sequence ID" value="XP_038044209.1"/>
    <property type="gene ID" value="LOC119718860"/>
</dbReference>
<dbReference type="Gene3D" id="1.25.10.10">
    <property type="entry name" value="Leucine-rich Repeat Variant"/>
    <property type="match status" value="2"/>
</dbReference>
<evidence type="ECO:0000256" key="3">
    <source>
        <dbReference type="SAM" id="MobiDB-lite"/>
    </source>
</evidence>
<dbReference type="OrthoDB" id="5966909at2759"/>
<feature type="compositionally biased region" description="Basic and acidic residues" evidence="3">
    <location>
        <begin position="863"/>
        <end position="874"/>
    </location>
</feature>
<dbReference type="InterPro" id="IPR011989">
    <property type="entry name" value="ARM-like"/>
</dbReference>
<feature type="region of interest" description="Disordered" evidence="3">
    <location>
        <begin position="915"/>
        <end position="944"/>
    </location>
</feature>
<dbReference type="EnsemblMetazoa" id="XM_038188282.1">
    <property type="protein sequence ID" value="XP_038044210.1"/>
    <property type="gene ID" value="LOC119718860"/>
</dbReference>
<dbReference type="AlphaFoldDB" id="A0A913Z0L4"/>
<dbReference type="PANTHER" id="PTHR47249:SF1">
    <property type="entry name" value="VACUOLAR PROTEIN 8"/>
    <property type="match status" value="1"/>
</dbReference>
<proteinExistence type="inferred from homology"/>
<dbReference type="RefSeq" id="XP_038044209.1">
    <property type="nucleotide sequence ID" value="XM_038188281.1"/>
</dbReference>
<feature type="region of interest" description="Disordered" evidence="3">
    <location>
        <begin position="415"/>
        <end position="445"/>
    </location>
</feature>